<dbReference type="Gene3D" id="3.60.21.10">
    <property type="match status" value="1"/>
</dbReference>
<reference evidence="4" key="1">
    <citation type="submission" date="2014-12" db="EMBL/GenBank/DDBJ databases">
        <title>Genome sequence of Clostridium beijerinckii strain 59B.</title>
        <authorList>
            <person name="Little G.T."/>
            <person name="Minton N.P."/>
        </authorList>
    </citation>
    <scope>NUCLEOTIDE SEQUENCE [LARGE SCALE GENOMIC DNA]</scope>
    <source>
        <strain evidence="4">59B</strain>
    </source>
</reference>
<dbReference type="AlphaFoldDB" id="A0A0B5QG39"/>
<dbReference type="EMBL" id="CP010086">
    <property type="protein sequence ID" value="AJG97181.1"/>
    <property type="molecule type" value="Genomic_DNA"/>
</dbReference>
<dbReference type="KEGG" id="cbei:LF65_00545"/>
<name>A0A0B5QG39_CLOBE</name>
<dbReference type="PANTHER" id="PTHR30337">
    <property type="entry name" value="COMPONENT OF ATP-DEPENDENT DSDNA EXONUCLEASE"/>
    <property type="match status" value="1"/>
</dbReference>
<accession>A0A0B5QG39</accession>
<dbReference type="InterPro" id="IPR004843">
    <property type="entry name" value="Calcineurin-like_PHP"/>
</dbReference>
<dbReference type="RefSeq" id="WP_041893901.1">
    <property type="nucleotide sequence ID" value="NZ_CP010086.2"/>
</dbReference>
<evidence type="ECO:0000259" key="2">
    <source>
        <dbReference type="Pfam" id="PF00149"/>
    </source>
</evidence>
<feature type="domain" description="Calcineurin-like phosphoesterase" evidence="2">
    <location>
        <begin position="4"/>
        <end position="194"/>
    </location>
</feature>
<dbReference type="InterPro" id="IPR041796">
    <property type="entry name" value="Mre11_N"/>
</dbReference>
<dbReference type="OrthoDB" id="9773856at2"/>
<dbReference type="CDD" id="cd00840">
    <property type="entry name" value="MPP_Mre11_N"/>
    <property type="match status" value="1"/>
</dbReference>
<gene>
    <name evidence="3" type="ORF">LF65_00545</name>
</gene>
<dbReference type="STRING" id="1520.LF65_00545"/>
<dbReference type="Pfam" id="PF00149">
    <property type="entry name" value="Metallophos"/>
    <property type="match status" value="1"/>
</dbReference>
<keyword evidence="1" id="KW-0378">Hydrolase</keyword>
<organism evidence="3 4">
    <name type="scientific">Clostridium beijerinckii</name>
    <name type="common">Clostridium MP</name>
    <dbReference type="NCBI Taxonomy" id="1520"/>
    <lineage>
        <taxon>Bacteria</taxon>
        <taxon>Bacillati</taxon>
        <taxon>Bacillota</taxon>
        <taxon>Clostridia</taxon>
        <taxon>Eubacteriales</taxon>
        <taxon>Clostridiaceae</taxon>
        <taxon>Clostridium</taxon>
    </lineage>
</organism>
<evidence type="ECO:0000313" key="4">
    <source>
        <dbReference type="Proteomes" id="UP000031866"/>
    </source>
</evidence>
<sequence length="377" mass="43450">MRKIKILHIADIHFDTPFSGMTPKLALKSKEELKQVFENIMLITLNEEIDILLIAGDVFDNLSVKKTTLHFIKSCFENISKVKVFISPGNHDPFNEKSFYSIVDWPSNVHIFKGSVEKVILEDLKTVVWGAGFNTTHVSKSLLKDVERINGYNNIMVIHGEVSSVKEGNNYNPIMEEDIIKSDLDYIALGHRHKFSEVKKIGNTYYSYSGCPQGRGFDELEDKGIVLLEIKNRFVESRFIRTSVRNYYEKGIDIDGCFGYNEVKNRIISEIPKDDRKNNFYKIILKGQISDEFSLSEELLEELLKDEFYFVKIIDKSEIKLDITELIKGYSLKSIFAKKIYEELQNVTTEEDREIISLALKIGIQSISGEEVRINEM</sequence>
<dbReference type="InterPro" id="IPR029052">
    <property type="entry name" value="Metallo-depent_PP-like"/>
</dbReference>
<evidence type="ECO:0000313" key="3">
    <source>
        <dbReference type="EMBL" id="AJG97181.1"/>
    </source>
</evidence>
<dbReference type="SUPFAM" id="SSF56300">
    <property type="entry name" value="Metallo-dependent phosphatases"/>
    <property type="match status" value="1"/>
</dbReference>
<proteinExistence type="predicted"/>
<protein>
    <submittedName>
        <fullName evidence="3">Phosphoesterase</fullName>
    </submittedName>
</protein>
<dbReference type="InterPro" id="IPR050535">
    <property type="entry name" value="DNA_Repair-Maintenance_Comp"/>
</dbReference>
<dbReference type="GO" id="GO:0016787">
    <property type="term" value="F:hydrolase activity"/>
    <property type="evidence" value="ECO:0007669"/>
    <property type="project" value="UniProtKB-KW"/>
</dbReference>
<evidence type="ECO:0000256" key="1">
    <source>
        <dbReference type="ARBA" id="ARBA00022801"/>
    </source>
</evidence>
<dbReference type="PANTHER" id="PTHR30337:SF7">
    <property type="entry name" value="PHOSPHOESTERASE"/>
    <property type="match status" value="1"/>
</dbReference>
<dbReference type="Proteomes" id="UP000031866">
    <property type="component" value="Chromosome"/>
</dbReference>